<dbReference type="PROSITE" id="PS50983">
    <property type="entry name" value="FE_B12_PBP"/>
    <property type="match status" value="1"/>
</dbReference>
<evidence type="ECO:0000313" key="5">
    <source>
        <dbReference type="Proteomes" id="UP001501581"/>
    </source>
</evidence>
<dbReference type="InterPro" id="IPR002491">
    <property type="entry name" value="ABC_transptr_periplasmic_BD"/>
</dbReference>
<organism evidence="4 5">
    <name type="scientific">Nocardioides dubius</name>
    <dbReference type="NCBI Taxonomy" id="317019"/>
    <lineage>
        <taxon>Bacteria</taxon>
        <taxon>Bacillati</taxon>
        <taxon>Actinomycetota</taxon>
        <taxon>Actinomycetes</taxon>
        <taxon>Propionibacteriales</taxon>
        <taxon>Nocardioidaceae</taxon>
        <taxon>Nocardioides</taxon>
    </lineage>
</organism>
<dbReference type="Proteomes" id="UP001501581">
    <property type="component" value="Unassembled WGS sequence"/>
</dbReference>
<dbReference type="Gene3D" id="3.40.50.1980">
    <property type="entry name" value="Nitrogenase molybdenum iron protein domain"/>
    <property type="match status" value="2"/>
</dbReference>
<evidence type="ECO:0000313" key="4">
    <source>
        <dbReference type="EMBL" id="GAA1106425.1"/>
    </source>
</evidence>
<feature type="chain" id="PRO_5046019630" evidence="2">
    <location>
        <begin position="27"/>
        <end position="332"/>
    </location>
</feature>
<evidence type="ECO:0000259" key="3">
    <source>
        <dbReference type="PROSITE" id="PS50983"/>
    </source>
</evidence>
<evidence type="ECO:0000256" key="2">
    <source>
        <dbReference type="SAM" id="SignalP"/>
    </source>
</evidence>
<dbReference type="EMBL" id="BAAALG010000011">
    <property type="protein sequence ID" value="GAA1106425.1"/>
    <property type="molecule type" value="Genomic_DNA"/>
</dbReference>
<proteinExistence type="inferred from homology"/>
<evidence type="ECO:0000256" key="1">
    <source>
        <dbReference type="ARBA" id="ARBA00008814"/>
    </source>
</evidence>
<dbReference type="PANTHER" id="PTHR30535:SF7">
    <property type="entry name" value="IRON(III) DICITRATE-BINDING PROTEIN"/>
    <property type="match status" value="1"/>
</dbReference>
<accession>A0ABN1TWQ1</accession>
<dbReference type="PANTHER" id="PTHR30535">
    <property type="entry name" value="VITAMIN B12-BINDING PROTEIN"/>
    <property type="match status" value="1"/>
</dbReference>
<gene>
    <name evidence="4" type="ORF">GCM10009668_27630</name>
</gene>
<comment type="similarity">
    <text evidence="1">Belongs to the bacterial solute-binding protein 8 family.</text>
</comment>
<protein>
    <submittedName>
        <fullName evidence="4">ABC transporter substrate-binding protein</fullName>
    </submittedName>
</protein>
<dbReference type="NCBIfam" id="TIGR03868">
    <property type="entry name" value="F420-O_ABCperi"/>
    <property type="match status" value="1"/>
</dbReference>
<dbReference type="InterPro" id="IPR050902">
    <property type="entry name" value="ABC_Transporter_SBP"/>
</dbReference>
<keyword evidence="2" id="KW-0732">Signal</keyword>
<feature type="signal peptide" evidence="2">
    <location>
        <begin position="1"/>
        <end position="26"/>
    </location>
</feature>
<reference evidence="4 5" key="1">
    <citation type="journal article" date="2019" name="Int. J. Syst. Evol. Microbiol.">
        <title>The Global Catalogue of Microorganisms (GCM) 10K type strain sequencing project: providing services to taxonomists for standard genome sequencing and annotation.</title>
        <authorList>
            <consortium name="The Broad Institute Genomics Platform"/>
            <consortium name="The Broad Institute Genome Sequencing Center for Infectious Disease"/>
            <person name="Wu L."/>
            <person name="Ma J."/>
        </authorList>
    </citation>
    <scope>NUCLEOTIDE SEQUENCE [LARGE SCALE GENOMIC DNA]</scope>
    <source>
        <strain evidence="4 5">JCM 13008</strain>
    </source>
</reference>
<dbReference type="RefSeq" id="WP_343995387.1">
    <property type="nucleotide sequence ID" value="NZ_BAAALG010000011.1"/>
</dbReference>
<dbReference type="PROSITE" id="PS51257">
    <property type="entry name" value="PROKAR_LIPOPROTEIN"/>
    <property type="match status" value="1"/>
</dbReference>
<name>A0ABN1TWQ1_9ACTN</name>
<dbReference type="SUPFAM" id="SSF53807">
    <property type="entry name" value="Helical backbone' metal receptor"/>
    <property type="match status" value="1"/>
</dbReference>
<comment type="caution">
    <text evidence="4">The sequence shown here is derived from an EMBL/GenBank/DDBJ whole genome shotgun (WGS) entry which is preliminary data.</text>
</comment>
<dbReference type="InterPro" id="IPR022287">
    <property type="entry name" value="ABC_trnsptr_F420-0_sub-bd_pred"/>
</dbReference>
<feature type="domain" description="Fe/B12 periplasmic-binding" evidence="3">
    <location>
        <begin position="60"/>
        <end position="332"/>
    </location>
</feature>
<dbReference type="Pfam" id="PF01497">
    <property type="entry name" value="Peripla_BP_2"/>
    <property type="match status" value="1"/>
</dbReference>
<sequence>MNRSALHALALPAAVLLSATLLSGCAEDKDEAPAASRAVGYPVKLDNCGTQVQLDAAPERIVTIKSTTTELALALGLGERIVGTAFSDGPVLEEYADQAADLPVLSDQAPSKEVVLEAEPDFVFAGWESNLAADTAGERADLAKLGVGSYVAPSACQEPEYQPKKMTFPLLFEQFREAGEVFGVGDRADDLVAEQEAALAQVGKAVDGTTALWWSSGEDTPFVGGTIGAPQMVLDAVGLSNIVTEKATWTSYGWEAIIEADPDVIVLVDAAWNPAADKIKTLESTAATKNLTAVKGKRYLVIPFPAAEAGVRSVAAAGDLAGQLDDLGLLKG</sequence>
<keyword evidence="5" id="KW-1185">Reference proteome</keyword>